<dbReference type="InterPro" id="IPR008621">
    <property type="entry name" value="Cbb3-typ_cyt_oxidase_comp"/>
</dbReference>
<feature type="transmembrane region" description="Helical" evidence="2">
    <location>
        <begin position="6"/>
        <end position="26"/>
    </location>
</feature>
<evidence type="ECO:0000313" key="3">
    <source>
        <dbReference type="EMBL" id="EIM31496.1"/>
    </source>
</evidence>
<organism evidence="3 4">
    <name type="scientific">Leptothrix ochracea L12</name>
    <dbReference type="NCBI Taxonomy" id="735332"/>
    <lineage>
        <taxon>Bacteria</taxon>
        <taxon>Pseudomonadati</taxon>
        <taxon>Pseudomonadota</taxon>
        <taxon>Betaproteobacteria</taxon>
        <taxon>Burkholderiales</taxon>
        <taxon>Sphaerotilaceae</taxon>
        <taxon>Leptothrix</taxon>
    </lineage>
</organism>
<dbReference type="Proteomes" id="UP000053899">
    <property type="component" value="Unassembled WGS sequence"/>
</dbReference>
<dbReference type="EMBL" id="JH660679">
    <property type="protein sequence ID" value="EIM31496.1"/>
    <property type="molecule type" value="Genomic_DNA"/>
</dbReference>
<proteinExistence type="predicted"/>
<dbReference type="GeneID" id="92352484"/>
<keyword evidence="4" id="KW-1185">Reference proteome</keyword>
<dbReference type="Pfam" id="PF05545">
    <property type="entry name" value="FixQ"/>
    <property type="match status" value="1"/>
</dbReference>
<dbReference type="HOGENOM" id="CLU_192294_2_2_4"/>
<dbReference type="OrthoDB" id="8604580at2"/>
<dbReference type="AlphaFoldDB" id="I4Z5K4"/>
<evidence type="ECO:0000256" key="2">
    <source>
        <dbReference type="SAM" id="Phobius"/>
    </source>
</evidence>
<evidence type="ECO:0000256" key="1">
    <source>
        <dbReference type="SAM" id="MobiDB-lite"/>
    </source>
</evidence>
<keyword evidence="2" id="KW-1133">Transmembrane helix</keyword>
<sequence>MDINTARSIFTVATFMAFVGIVMWAYSRSNRHDLEDAGKLPFDDEDLSVGQSKKVGGSNE</sequence>
<keyword evidence="2" id="KW-0812">Transmembrane</keyword>
<name>I4Z5K4_9BURK</name>
<protein>
    <submittedName>
        <fullName evidence="3">Cbb3-type cytochrome oxidase, subunit 3</fullName>
    </submittedName>
</protein>
<reference evidence="3 4" key="1">
    <citation type="submission" date="2012-04" db="EMBL/GenBank/DDBJ databases">
        <title>Improved High-Quality Draft sequence of Leptothrix ochracea L12.</title>
        <authorList>
            <consortium name="US DOE Joint Genome Institute"/>
            <person name="Lucas S."/>
            <person name="Han J."/>
            <person name="Lapidus A."/>
            <person name="Cheng J.-F."/>
            <person name="Goodwin L."/>
            <person name="Pitluck S."/>
            <person name="Peters L."/>
            <person name="Zeytun A."/>
            <person name="Detter J.C."/>
            <person name="Han C."/>
            <person name="Tapia R."/>
            <person name="Land M."/>
            <person name="Hauser L."/>
            <person name="Kyrpides N."/>
            <person name="Ivanova N."/>
            <person name="Pagani I."/>
            <person name="Stepanauskas R."/>
            <person name="Masland D."/>
            <person name="Poulton N."/>
            <person name="Emerson D."/>
            <person name="Fleming E."/>
            <person name="Woyke T."/>
        </authorList>
    </citation>
    <scope>NUCLEOTIDE SEQUENCE [LARGE SCALE GENOMIC DNA]</scope>
    <source>
        <strain evidence="3 4">L12</strain>
    </source>
</reference>
<dbReference type="RefSeq" id="WP_009453410.1">
    <property type="nucleotide sequence ID" value="NZ_JH660679.1"/>
</dbReference>
<feature type="region of interest" description="Disordered" evidence="1">
    <location>
        <begin position="38"/>
        <end position="60"/>
    </location>
</feature>
<accession>I4Z5K4</accession>
<evidence type="ECO:0000313" key="4">
    <source>
        <dbReference type="Proteomes" id="UP000053899"/>
    </source>
</evidence>
<gene>
    <name evidence="3" type="ORF">LepocDRAFT_00002270</name>
</gene>
<keyword evidence="2" id="KW-0472">Membrane</keyword>